<evidence type="ECO:0000313" key="3">
    <source>
        <dbReference type="EMBL" id="CAL1154068.1"/>
    </source>
</evidence>
<keyword evidence="4" id="KW-1185">Reference proteome</keyword>
<name>A0A9P1CZH5_9DINO</name>
<evidence type="ECO:0000313" key="2">
    <source>
        <dbReference type="EMBL" id="CAI4000693.1"/>
    </source>
</evidence>
<gene>
    <name evidence="2" type="ORF">C1SCF055_LOCUS26797</name>
</gene>
<feature type="transmembrane region" description="Helical" evidence="1">
    <location>
        <begin position="482"/>
        <end position="504"/>
    </location>
</feature>
<reference evidence="3" key="2">
    <citation type="submission" date="2024-04" db="EMBL/GenBank/DDBJ databases">
        <authorList>
            <person name="Chen Y."/>
            <person name="Shah S."/>
            <person name="Dougan E. K."/>
            <person name="Thang M."/>
            <person name="Chan C."/>
        </authorList>
    </citation>
    <scope>NUCLEOTIDE SEQUENCE [LARGE SCALE GENOMIC DNA]</scope>
</reference>
<proteinExistence type="predicted"/>
<dbReference type="EMBL" id="CAMXCT030002824">
    <property type="protein sequence ID" value="CAL4788005.1"/>
    <property type="molecule type" value="Genomic_DNA"/>
</dbReference>
<dbReference type="Proteomes" id="UP001152797">
    <property type="component" value="Unassembled WGS sequence"/>
</dbReference>
<keyword evidence="1" id="KW-0812">Transmembrane</keyword>
<organism evidence="2">
    <name type="scientific">Cladocopium goreaui</name>
    <dbReference type="NCBI Taxonomy" id="2562237"/>
    <lineage>
        <taxon>Eukaryota</taxon>
        <taxon>Sar</taxon>
        <taxon>Alveolata</taxon>
        <taxon>Dinophyceae</taxon>
        <taxon>Suessiales</taxon>
        <taxon>Symbiodiniaceae</taxon>
        <taxon>Cladocopium</taxon>
    </lineage>
</organism>
<protein>
    <submittedName>
        <fullName evidence="2">Uncharacterized protein</fullName>
    </submittedName>
</protein>
<dbReference type="EMBL" id="CAMXCT020002824">
    <property type="protein sequence ID" value="CAL1154068.1"/>
    <property type="molecule type" value="Genomic_DNA"/>
</dbReference>
<dbReference type="AlphaFoldDB" id="A0A9P1CZH5"/>
<reference evidence="2" key="1">
    <citation type="submission" date="2022-10" db="EMBL/GenBank/DDBJ databases">
        <authorList>
            <person name="Chen Y."/>
            <person name="Dougan E. K."/>
            <person name="Chan C."/>
            <person name="Rhodes N."/>
            <person name="Thang M."/>
        </authorList>
    </citation>
    <scope>NUCLEOTIDE SEQUENCE</scope>
</reference>
<keyword evidence="1" id="KW-1133">Transmembrane helix</keyword>
<evidence type="ECO:0000256" key="1">
    <source>
        <dbReference type="SAM" id="Phobius"/>
    </source>
</evidence>
<evidence type="ECO:0000313" key="4">
    <source>
        <dbReference type="Proteomes" id="UP001152797"/>
    </source>
</evidence>
<dbReference type="EMBL" id="CAMXCT010002824">
    <property type="protein sequence ID" value="CAI4000693.1"/>
    <property type="molecule type" value="Genomic_DNA"/>
</dbReference>
<keyword evidence="1" id="KW-0472">Membrane</keyword>
<comment type="caution">
    <text evidence="2">The sequence shown here is derived from an EMBL/GenBank/DDBJ whole genome shotgun (WGS) entry which is preliminary data.</text>
</comment>
<sequence>MSVASACEVAQGVVKDHNLPHAAIEAFGSLGGHGKSPQNSERDLHRWLRSIYGFELQPYVLHLGLQIDSVKVRKVPVRVLAPHEILHSIAVMHADSAFDSLMLGNLEDGDRRRFWRHVQSLPPWKTHPIFQQPVDLSRIIGLTIHGDGAVMKRDDESFVWSISSCFSLEGIVKDPLLLKFPVAMIPERYMLSHDVQRDVNREIAKFMAWSLGWSSAGIGPATGYNGESFPPESARGKMAGKTLAMGWRGCFFAIKADLKARRYLHEFSRYYRCSLLCDTCLASVAKGVNPLMSGRNFSHGAAWRLTRLNHEGYMDKEPVTVSPYTCIPGFRVECVVYDWMHNIFLGCGRDLFASGLKLMISKGIWNHLGDDWDSVLAGVHAEIHTTCAAYGLYLPRKPVLTMAGLGGDEYSELSTRYKASHVRMMLFWLAKKTQEVADVMVDDVQIQVLASCCYGLQRATEIQTHAGLVLGCAEAEEASKSVFTFVACFAWLALSCAGNSLLLFKCRPKLHYMMHTAEDLKTLRLNQLKLFSTFTEESFLGRLKSIATQVHGKTLALRVFQRYILTLAVSLYRFKERMVDN</sequence>
<accession>A0A9P1CZH5</accession>